<evidence type="ECO:0000256" key="5">
    <source>
        <dbReference type="ARBA" id="ARBA00023002"/>
    </source>
</evidence>
<dbReference type="GeneID" id="111021624"/>
<keyword evidence="5" id="KW-0560">Oxidoreductase</keyword>
<keyword evidence="3 8" id="KW-0349">Heme</keyword>
<organism evidence="9 10">
    <name type="scientific">Momordica charantia</name>
    <name type="common">Bitter gourd</name>
    <name type="synonym">Balsam pear</name>
    <dbReference type="NCBI Taxonomy" id="3673"/>
    <lineage>
        <taxon>Eukaryota</taxon>
        <taxon>Viridiplantae</taxon>
        <taxon>Streptophyta</taxon>
        <taxon>Embryophyta</taxon>
        <taxon>Tracheophyta</taxon>
        <taxon>Spermatophyta</taxon>
        <taxon>Magnoliopsida</taxon>
        <taxon>eudicotyledons</taxon>
        <taxon>Gunneridae</taxon>
        <taxon>Pentapetalae</taxon>
        <taxon>rosids</taxon>
        <taxon>fabids</taxon>
        <taxon>Cucurbitales</taxon>
        <taxon>Cucurbitaceae</taxon>
        <taxon>Momordiceae</taxon>
        <taxon>Momordica</taxon>
    </lineage>
</organism>
<dbReference type="PANTHER" id="PTHR47944">
    <property type="entry name" value="CYTOCHROME P450 98A9"/>
    <property type="match status" value="1"/>
</dbReference>
<evidence type="ECO:0000256" key="6">
    <source>
        <dbReference type="ARBA" id="ARBA00023004"/>
    </source>
</evidence>
<evidence type="ECO:0000313" key="10">
    <source>
        <dbReference type="RefSeq" id="XP_022154340.1"/>
    </source>
</evidence>
<dbReference type="GO" id="GO:0020037">
    <property type="term" value="F:heme binding"/>
    <property type="evidence" value="ECO:0007669"/>
    <property type="project" value="InterPro"/>
</dbReference>
<dbReference type="Proteomes" id="UP000504603">
    <property type="component" value="Unplaced"/>
</dbReference>
<dbReference type="GO" id="GO:0016705">
    <property type="term" value="F:oxidoreductase activity, acting on paired donors, with incorporation or reduction of molecular oxygen"/>
    <property type="evidence" value="ECO:0007669"/>
    <property type="project" value="InterPro"/>
</dbReference>
<dbReference type="GO" id="GO:0044550">
    <property type="term" value="P:secondary metabolite biosynthetic process"/>
    <property type="evidence" value="ECO:0007669"/>
    <property type="project" value="UniProtKB-ARBA"/>
</dbReference>
<comment type="cofactor">
    <cofactor evidence="1 8">
        <name>heme</name>
        <dbReference type="ChEBI" id="CHEBI:30413"/>
    </cofactor>
</comment>
<keyword evidence="9" id="KW-1185">Reference proteome</keyword>
<dbReference type="SUPFAM" id="SSF48264">
    <property type="entry name" value="Cytochrome P450"/>
    <property type="match status" value="1"/>
</dbReference>
<comment type="similarity">
    <text evidence="2">Belongs to the cytochrome P450 family.</text>
</comment>
<evidence type="ECO:0000256" key="4">
    <source>
        <dbReference type="ARBA" id="ARBA00022723"/>
    </source>
</evidence>
<dbReference type="PANTHER" id="PTHR47944:SF4">
    <property type="entry name" value="OS09G0441700 PROTEIN"/>
    <property type="match status" value="1"/>
</dbReference>
<keyword evidence="4 8" id="KW-0479">Metal-binding</keyword>
<dbReference type="KEGG" id="mcha:111021624"/>
<proteinExistence type="inferred from homology"/>
<keyword evidence="6 8" id="KW-0408">Iron</keyword>
<evidence type="ECO:0000256" key="1">
    <source>
        <dbReference type="ARBA" id="ARBA00001971"/>
    </source>
</evidence>
<evidence type="ECO:0000256" key="8">
    <source>
        <dbReference type="PIRSR" id="PIRSR602401-1"/>
    </source>
</evidence>
<dbReference type="Pfam" id="PF00067">
    <property type="entry name" value="p450"/>
    <property type="match status" value="1"/>
</dbReference>
<dbReference type="Gene3D" id="1.10.630.10">
    <property type="entry name" value="Cytochrome P450"/>
    <property type="match status" value="1"/>
</dbReference>
<dbReference type="GO" id="GO:0004497">
    <property type="term" value="F:monooxygenase activity"/>
    <property type="evidence" value="ECO:0007669"/>
    <property type="project" value="UniProtKB-KW"/>
</dbReference>
<dbReference type="PRINTS" id="PR00463">
    <property type="entry name" value="EP450I"/>
</dbReference>
<accession>A0A6J1DJC5</accession>
<dbReference type="GO" id="GO:0005506">
    <property type="term" value="F:iron ion binding"/>
    <property type="evidence" value="ECO:0007669"/>
    <property type="project" value="InterPro"/>
</dbReference>
<evidence type="ECO:0000313" key="9">
    <source>
        <dbReference type="Proteomes" id="UP000504603"/>
    </source>
</evidence>
<evidence type="ECO:0000256" key="2">
    <source>
        <dbReference type="ARBA" id="ARBA00010617"/>
    </source>
</evidence>
<evidence type="ECO:0000256" key="7">
    <source>
        <dbReference type="ARBA" id="ARBA00023033"/>
    </source>
</evidence>
<dbReference type="OrthoDB" id="2789670at2759"/>
<dbReference type="AlphaFoldDB" id="A0A6J1DJC5"/>
<dbReference type="InterPro" id="IPR001128">
    <property type="entry name" value="Cyt_P450"/>
</dbReference>
<feature type="binding site" description="axial binding residue" evidence="8">
    <location>
        <position position="443"/>
    </location>
    <ligand>
        <name>heme</name>
        <dbReference type="ChEBI" id="CHEBI:30413"/>
    </ligand>
    <ligandPart>
        <name>Fe</name>
        <dbReference type="ChEBI" id="CHEBI:18248"/>
    </ligandPart>
</feature>
<gene>
    <name evidence="10" type="primary">LOC111021624</name>
</gene>
<name>A0A6J1DJC5_MOMCH</name>
<protein>
    <submittedName>
        <fullName evidence="10">Isoleucine N-monooxygenase 2-like</fullName>
    </submittedName>
</protein>
<sequence length="505" mass="57036">MFSQCYCKRKNSVLKLPPGPKPWPLVGCLPSILATNSPKYKWIHAVMKQFDTEIACIRLGNTYVIPVTSPELAVEFLKTHDSVFASRSTISNTVNLFTRGFLTTAFSPSGDQWKKMRRILTSEILSPSTDLHQILGHRTNEAHILLRYIFKLTAGGAGAVVNLRSITQHYCGNVIRRSLFNTRYYGKGSEDGGPSFEEEEHNQALLTILKHINAFSISDFMPCLKPFDLDGHGKIMKQALEVLRKYDEPIINERVQQWKDGKREGVEDILDILISLKDESGESLLSIDEIKAQITELQIATIDNPSNTVEWTMAELLNQPKILQKAVEELDRVVGRDRLVQESDIPKLKYLTACARESLRLHPFSPFNIPHVSNSDVIVAGFFIPKGSEVILSRPGLGRNPRIWENPNRFDPERHLTDESTIELGLSEPSLRFISFTRGRRGCIGSSLGTNITMMLFARLLQGFSWSLPLGMTKIEFSEADELSFPKPLHLHAKPRLPHIMYPTC</sequence>
<keyword evidence="7" id="KW-0503">Monooxygenase</keyword>
<dbReference type="RefSeq" id="XP_022154340.1">
    <property type="nucleotide sequence ID" value="XM_022298648.1"/>
</dbReference>
<reference evidence="10" key="1">
    <citation type="submission" date="2025-08" db="UniProtKB">
        <authorList>
            <consortium name="RefSeq"/>
        </authorList>
    </citation>
    <scope>IDENTIFICATION</scope>
    <source>
        <strain evidence="10">OHB3-1</strain>
    </source>
</reference>
<evidence type="ECO:0000256" key="3">
    <source>
        <dbReference type="ARBA" id="ARBA00022617"/>
    </source>
</evidence>
<dbReference type="InterPro" id="IPR002401">
    <property type="entry name" value="Cyt_P450_E_grp-I"/>
</dbReference>
<dbReference type="InterPro" id="IPR036396">
    <property type="entry name" value="Cyt_P450_sf"/>
</dbReference>